<dbReference type="Gene3D" id="3.10.180.10">
    <property type="entry name" value="2,3-Dihydroxybiphenyl 1,2-Dioxygenase, domain 1"/>
    <property type="match status" value="2"/>
</dbReference>
<dbReference type="CDD" id="cd06587">
    <property type="entry name" value="VOC"/>
    <property type="match status" value="1"/>
</dbReference>
<dbReference type="Pfam" id="PF00903">
    <property type="entry name" value="Glyoxalase"/>
    <property type="match status" value="2"/>
</dbReference>
<keyword evidence="4" id="KW-0456">Lyase</keyword>
<keyword evidence="4" id="KW-0560">Oxidoreductase</keyword>
<protein>
    <submittedName>
        <fullName evidence="4">Catechol 2,3-dioxygenase-like lactoylglutathione lyase family enzyme</fullName>
    </submittedName>
</protein>
<dbReference type="PANTHER" id="PTHR43048">
    <property type="entry name" value="METHYLMALONYL-COA EPIMERASE"/>
    <property type="match status" value="1"/>
</dbReference>
<keyword evidence="4" id="KW-0223">Dioxygenase</keyword>
<keyword evidence="2" id="KW-0732">Signal</keyword>
<dbReference type="RefSeq" id="WP_184083716.1">
    <property type="nucleotide sequence ID" value="NZ_JACIJF010000001.1"/>
</dbReference>
<gene>
    <name evidence="4" type="ORF">FHT02_000416</name>
</gene>
<evidence type="ECO:0000259" key="3">
    <source>
        <dbReference type="PROSITE" id="PS51819"/>
    </source>
</evidence>
<evidence type="ECO:0000313" key="5">
    <source>
        <dbReference type="Proteomes" id="UP000527143"/>
    </source>
</evidence>
<dbReference type="Proteomes" id="UP000527143">
    <property type="component" value="Unassembled WGS sequence"/>
</dbReference>
<dbReference type="InterPro" id="IPR029068">
    <property type="entry name" value="Glyas_Bleomycin-R_OHBP_Dase"/>
</dbReference>
<dbReference type="InterPro" id="IPR037523">
    <property type="entry name" value="VOC_core"/>
</dbReference>
<comment type="caution">
    <text evidence="4">The sequence shown here is derived from an EMBL/GenBank/DDBJ whole genome shotgun (WGS) entry which is preliminary data.</text>
</comment>
<feature type="domain" description="VOC" evidence="3">
    <location>
        <begin position="160"/>
        <end position="290"/>
    </location>
</feature>
<dbReference type="GO" id="GO:0004493">
    <property type="term" value="F:methylmalonyl-CoA epimerase activity"/>
    <property type="evidence" value="ECO:0007669"/>
    <property type="project" value="TreeGrafter"/>
</dbReference>
<feature type="signal peptide" evidence="2">
    <location>
        <begin position="1"/>
        <end position="21"/>
    </location>
</feature>
<dbReference type="EMBL" id="JACIJF010000001">
    <property type="protein sequence ID" value="MBB5709210.1"/>
    <property type="molecule type" value="Genomic_DNA"/>
</dbReference>
<feature type="chain" id="PRO_5032945782" evidence="2">
    <location>
        <begin position="22"/>
        <end position="308"/>
    </location>
</feature>
<dbReference type="PANTHER" id="PTHR43048:SF3">
    <property type="entry name" value="METHYLMALONYL-COA EPIMERASE, MITOCHONDRIAL"/>
    <property type="match status" value="1"/>
</dbReference>
<feature type="domain" description="VOC" evidence="3">
    <location>
        <begin position="32"/>
        <end position="145"/>
    </location>
</feature>
<dbReference type="InterPro" id="IPR004360">
    <property type="entry name" value="Glyas_Fos-R_dOase_dom"/>
</dbReference>
<dbReference type="GO" id="GO:0046872">
    <property type="term" value="F:metal ion binding"/>
    <property type="evidence" value="ECO:0007669"/>
    <property type="project" value="UniProtKB-KW"/>
</dbReference>
<sequence length="308" mass="33829">MIRQALMLTALAVVGPAAALARQQAARPPITGVSHLAVYASDLSASQDFYGRVLGAKKVADPENPRGVRYLFSDHQFVELLPLPAGQGESRLAHIAYTTTDAAALRRYLLSHGTKHATALTTSASGERWFGTRDPEGNEVQFVQHSIKTPTVSSGVVSGRIIHIGQVVRDRVVQDAFYRKLLGFRPYWYGAMREGATDWISQQVPQGRDWLEYMMIGAGSTVDAKRVDARLLGVFNHLSLGVTDMKKTVARLAAENRLSPRHDGPQMGRDGKWQANLYDPDGTRVELMELQPVAEPCCSRFTADSPTD</sequence>
<keyword evidence="5" id="KW-1185">Reference proteome</keyword>
<dbReference type="GO" id="GO:0051213">
    <property type="term" value="F:dioxygenase activity"/>
    <property type="evidence" value="ECO:0007669"/>
    <property type="project" value="UniProtKB-KW"/>
</dbReference>
<dbReference type="GO" id="GO:0016829">
    <property type="term" value="F:lyase activity"/>
    <property type="evidence" value="ECO:0007669"/>
    <property type="project" value="UniProtKB-KW"/>
</dbReference>
<accession>A0A840YJZ6</accession>
<dbReference type="AlphaFoldDB" id="A0A840YJZ6"/>
<dbReference type="PROSITE" id="PS51819">
    <property type="entry name" value="VOC"/>
    <property type="match status" value="2"/>
</dbReference>
<keyword evidence="1" id="KW-0479">Metal-binding</keyword>
<name>A0A840YJZ6_9SPHN</name>
<evidence type="ECO:0000313" key="4">
    <source>
        <dbReference type="EMBL" id="MBB5709210.1"/>
    </source>
</evidence>
<dbReference type="SUPFAM" id="SSF54593">
    <property type="entry name" value="Glyoxalase/Bleomycin resistance protein/Dihydroxybiphenyl dioxygenase"/>
    <property type="match status" value="2"/>
</dbReference>
<organism evidence="4 5">
    <name type="scientific">Sphingomonas xinjiangensis</name>
    <dbReference type="NCBI Taxonomy" id="643568"/>
    <lineage>
        <taxon>Bacteria</taxon>
        <taxon>Pseudomonadati</taxon>
        <taxon>Pseudomonadota</taxon>
        <taxon>Alphaproteobacteria</taxon>
        <taxon>Sphingomonadales</taxon>
        <taxon>Sphingomonadaceae</taxon>
        <taxon>Sphingomonas</taxon>
    </lineage>
</organism>
<evidence type="ECO:0000256" key="2">
    <source>
        <dbReference type="SAM" id="SignalP"/>
    </source>
</evidence>
<dbReference type="InterPro" id="IPR051785">
    <property type="entry name" value="MMCE/EMCE_epimerase"/>
</dbReference>
<reference evidence="4 5" key="1">
    <citation type="submission" date="2020-08" db="EMBL/GenBank/DDBJ databases">
        <title>Genomic Encyclopedia of Type Strains, Phase IV (KMG-IV): sequencing the most valuable type-strain genomes for metagenomic binning, comparative biology and taxonomic classification.</title>
        <authorList>
            <person name="Goeker M."/>
        </authorList>
    </citation>
    <scope>NUCLEOTIDE SEQUENCE [LARGE SCALE GENOMIC DNA]</scope>
    <source>
        <strain evidence="4 5">DSM 26736</strain>
    </source>
</reference>
<dbReference type="GO" id="GO:0046491">
    <property type="term" value="P:L-methylmalonyl-CoA metabolic process"/>
    <property type="evidence" value="ECO:0007669"/>
    <property type="project" value="TreeGrafter"/>
</dbReference>
<proteinExistence type="predicted"/>
<evidence type="ECO:0000256" key="1">
    <source>
        <dbReference type="ARBA" id="ARBA00022723"/>
    </source>
</evidence>